<evidence type="ECO:0000313" key="2">
    <source>
        <dbReference type="EMBL" id="MFC6196874.1"/>
    </source>
</evidence>
<dbReference type="EMBL" id="JBHSSW010000003">
    <property type="protein sequence ID" value="MFC6196874.1"/>
    <property type="molecule type" value="Genomic_DNA"/>
</dbReference>
<proteinExistence type="predicted"/>
<dbReference type="PRINTS" id="PR00114">
    <property type="entry name" value="STPHPHTASE"/>
</dbReference>
<dbReference type="InterPro" id="IPR050126">
    <property type="entry name" value="Ap4A_hydrolase"/>
</dbReference>
<dbReference type="PANTHER" id="PTHR42850">
    <property type="entry name" value="METALLOPHOSPHOESTERASE"/>
    <property type="match status" value="1"/>
</dbReference>
<gene>
    <name evidence="2" type="ORF">ACFQDM_02225</name>
</gene>
<reference evidence="3" key="1">
    <citation type="journal article" date="2019" name="Int. J. Syst. Evol. Microbiol.">
        <title>The Global Catalogue of Microorganisms (GCM) 10K type strain sequencing project: providing services to taxonomists for standard genome sequencing and annotation.</title>
        <authorList>
            <consortium name="The Broad Institute Genomics Platform"/>
            <consortium name="The Broad Institute Genome Sequencing Center for Infectious Disease"/>
            <person name="Wu L."/>
            <person name="Ma J."/>
        </authorList>
    </citation>
    <scope>NUCLEOTIDE SEQUENCE [LARGE SCALE GENOMIC DNA]</scope>
    <source>
        <strain evidence="3">CGMCC-1.15741</strain>
    </source>
</reference>
<name>A0ABW1S5T7_9PROT</name>
<evidence type="ECO:0000259" key="1">
    <source>
        <dbReference type="PROSITE" id="PS00125"/>
    </source>
</evidence>
<dbReference type="InterPro" id="IPR006186">
    <property type="entry name" value="Ser/Thr-sp_prot-phosphatase"/>
</dbReference>
<dbReference type="Pfam" id="PF00149">
    <property type="entry name" value="Metallophos"/>
    <property type="match status" value="1"/>
</dbReference>
<dbReference type="Proteomes" id="UP001596303">
    <property type="component" value="Unassembled WGS sequence"/>
</dbReference>
<dbReference type="Gene3D" id="3.60.21.10">
    <property type="match status" value="1"/>
</dbReference>
<accession>A0ABW1S5T7</accession>
<dbReference type="EC" id="3.1.-.-" evidence="2"/>
<dbReference type="CDD" id="cd00144">
    <property type="entry name" value="MPP_PPP_family"/>
    <property type="match status" value="1"/>
</dbReference>
<dbReference type="SUPFAM" id="SSF56300">
    <property type="entry name" value="Metallo-dependent phosphatases"/>
    <property type="match status" value="1"/>
</dbReference>
<dbReference type="PANTHER" id="PTHR42850:SF4">
    <property type="entry name" value="ZINC-DEPENDENT ENDOPOLYPHOSPHATASE"/>
    <property type="match status" value="1"/>
</dbReference>
<organism evidence="2 3">
    <name type="scientific">Ponticaulis profundi</name>
    <dbReference type="NCBI Taxonomy" id="2665222"/>
    <lineage>
        <taxon>Bacteria</taxon>
        <taxon>Pseudomonadati</taxon>
        <taxon>Pseudomonadota</taxon>
        <taxon>Alphaproteobacteria</taxon>
        <taxon>Hyphomonadales</taxon>
        <taxon>Hyphomonadaceae</taxon>
        <taxon>Ponticaulis</taxon>
    </lineage>
</organism>
<dbReference type="InterPro" id="IPR004843">
    <property type="entry name" value="Calcineurin-like_PHP"/>
</dbReference>
<dbReference type="InterPro" id="IPR029052">
    <property type="entry name" value="Metallo-depent_PP-like"/>
</dbReference>
<evidence type="ECO:0000313" key="3">
    <source>
        <dbReference type="Proteomes" id="UP001596303"/>
    </source>
</evidence>
<keyword evidence="3" id="KW-1185">Reference proteome</keyword>
<dbReference type="GO" id="GO:0016787">
    <property type="term" value="F:hydrolase activity"/>
    <property type="evidence" value="ECO:0007669"/>
    <property type="project" value="UniProtKB-KW"/>
</dbReference>
<protein>
    <submittedName>
        <fullName evidence="2">Metallophosphoesterase family protein</fullName>
        <ecNumber evidence="2">3.1.-.-</ecNumber>
    </submittedName>
</protein>
<feature type="domain" description="Serine/threonine specific protein phosphatases" evidence="1">
    <location>
        <begin position="83"/>
        <end position="88"/>
    </location>
</feature>
<dbReference type="RefSeq" id="WP_377374868.1">
    <property type="nucleotide sequence ID" value="NZ_JBHSSW010000003.1"/>
</dbReference>
<dbReference type="PROSITE" id="PS00125">
    <property type="entry name" value="SER_THR_PHOSPHATASE"/>
    <property type="match status" value="1"/>
</dbReference>
<sequence length="247" mass="27379">MNSFAPDTVFYAIGDVHGEAARLRALHEQILDHHEQTFPGRPIAIIHLGDYVDRGPDSKGVIDAIMALEARVANRPELTVLSLRGNHEQMMLDALDGDLDQLDLWLRNGGRETLRSYTGPDGDIDAAMADLPKRHIEWLSALPTIFRIPQHHLIFVHAGIEPRDYPNCNAQRHLWTRSPRFFDPVQWAGNEALSGMCVVHGHTPTVGFMPEVAGDTQRINVDTGAVYGGQLTAVVIADNAKPEFLTN</sequence>
<comment type="caution">
    <text evidence="2">The sequence shown here is derived from an EMBL/GenBank/DDBJ whole genome shotgun (WGS) entry which is preliminary data.</text>
</comment>
<keyword evidence="2" id="KW-0378">Hydrolase</keyword>